<sequence length="187" mass="21262">MSTKNHYDVLGVAKKASQDEIKAAFRKLSLETHPDLNPDTDAEKFKAIAEANSVLSSPNERMKYDRQLLERSMWRKPGGGMYGGDNIRRPGARTHAGGMNMAMQTLSNPRYWAAGIVIFGSLAALMGTMTSKRPEVHLHGSPVIEAWLNPKTKQWEQPAPWDPVYRKLQPKLEMVPRHKVRRRNMER</sequence>
<dbReference type="GO" id="GO:0005737">
    <property type="term" value="C:cytoplasm"/>
    <property type="evidence" value="ECO:0007669"/>
    <property type="project" value="TreeGrafter"/>
</dbReference>
<dbReference type="InterPro" id="IPR001623">
    <property type="entry name" value="DnaJ_domain"/>
</dbReference>
<dbReference type="SMART" id="SM00271">
    <property type="entry name" value="DnaJ"/>
    <property type="match status" value="1"/>
</dbReference>
<accession>A0AAD2FI77</accession>
<dbReference type="CDD" id="cd06257">
    <property type="entry name" value="DnaJ"/>
    <property type="match status" value="1"/>
</dbReference>
<evidence type="ECO:0000259" key="3">
    <source>
        <dbReference type="PROSITE" id="PS50076"/>
    </source>
</evidence>
<keyword evidence="2" id="KW-0472">Membrane</keyword>
<dbReference type="SUPFAM" id="SSF46565">
    <property type="entry name" value="Chaperone J-domain"/>
    <property type="match status" value="1"/>
</dbReference>
<evidence type="ECO:0000256" key="1">
    <source>
        <dbReference type="ARBA" id="ARBA00023186"/>
    </source>
</evidence>
<dbReference type="PROSITE" id="PS50076">
    <property type="entry name" value="DNAJ_2"/>
    <property type="match status" value="1"/>
</dbReference>
<dbReference type="PANTHER" id="PTHR43096">
    <property type="entry name" value="DNAJ HOMOLOG 1, MITOCHONDRIAL-RELATED"/>
    <property type="match status" value="1"/>
</dbReference>
<keyword evidence="1" id="KW-0143">Chaperone</keyword>
<keyword evidence="5" id="KW-1185">Reference proteome</keyword>
<reference evidence="4" key="1">
    <citation type="submission" date="2023-08" db="EMBL/GenBank/DDBJ databases">
        <authorList>
            <person name="Audoor S."/>
            <person name="Bilcke G."/>
        </authorList>
    </citation>
    <scope>NUCLEOTIDE SEQUENCE</scope>
</reference>
<organism evidence="4 5">
    <name type="scientific">Cylindrotheca closterium</name>
    <dbReference type="NCBI Taxonomy" id="2856"/>
    <lineage>
        <taxon>Eukaryota</taxon>
        <taxon>Sar</taxon>
        <taxon>Stramenopiles</taxon>
        <taxon>Ochrophyta</taxon>
        <taxon>Bacillariophyta</taxon>
        <taxon>Bacillariophyceae</taxon>
        <taxon>Bacillariophycidae</taxon>
        <taxon>Bacillariales</taxon>
        <taxon>Bacillariaceae</taxon>
        <taxon>Cylindrotheca</taxon>
    </lineage>
</organism>
<dbReference type="Proteomes" id="UP001295423">
    <property type="component" value="Unassembled WGS sequence"/>
</dbReference>
<dbReference type="GO" id="GO:0042026">
    <property type="term" value="P:protein refolding"/>
    <property type="evidence" value="ECO:0007669"/>
    <property type="project" value="TreeGrafter"/>
</dbReference>
<evidence type="ECO:0000256" key="2">
    <source>
        <dbReference type="SAM" id="Phobius"/>
    </source>
</evidence>
<feature type="transmembrane region" description="Helical" evidence="2">
    <location>
        <begin position="111"/>
        <end position="129"/>
    </location>
</feature>
<gene>
    <name evidence="4" type="ORF">CYCCA115_LOCUS7186</name>
</gene>
<dbReference type="Gene3D" id="1.10.287.110">
    <property type="entry name" value="DnaJ domain"/>
    <property type="match status" value="1"/>
</dbReference>
<dbReference type="GO" id="GO:0051082">
    <property type="term" value="F:unfolded protein binding"/>
    <property type="evidence" value="ECO:0007669"/>
    <property type="project" value="TreeGrafter"/>
</dbReference>
<dbReference type="PANTHER" id="PTHR43096:SF52">
    <property type="entry name" value="DNAJ HOMOLOG 1, MITOCHONDRIAL-RELATED"/>
    <property type="match status" value="1"/>
</dbReference>
<dbReference type="Pfam" id="PF00226">
    <property type="entry name" value="DnaJ"/>
    <property type="match status" value="1"/>
</dbReference>
<feature type="domain" description="J" evidence="3">
    <location>
        <begin position="5"/>
        <end position="68"/>
    </location>
</feature>
<comment type="caution">
    <text evidence="4">The sequence shown here is derived from an EMBL/GenBank/DDBJ whole genome shotgun (WGS) entry which is preliminary data.</text>
</comment>
<evidence type="ECO:0000313" key="4">
    <source>
        <dbReference type="EMBL" id="CAJ1940719.1"/>
    </source>
</evidence>
<dbReference type="InterPro" id="IPR036869">
    <property type="entry name" value="J_dom_sf"/>
</dbReference>
<proteinExistence type="predicted"/>
<dbReference type="EMBL" id="CAKOGP040000946">
    <property type="protein sequence ID" value="CAJ1940719.1"/>
    <property type="molecule type" value="Genomic_DNA"/>
</dbReference>
<evidence type="ECO:0000313" key="5">
    <source>
        <dbReference type="Proteomes" id="UP001295423"/>
    </source>
</evidence>
<dbReference type="PRINTS" id="PR00625">
    <property type="entry name" value="JDOMAIN"/>
</dbReference>
<name>A0AAD2FI77_9STRA</name>
<keyword evidence="2" id="KW-1133">Transmembrane helix</keyword>
<keyword evidence="2" id="KW-0812">Transmembrane</keyword>
<protein>
    <recommendedName>
        <fullName evidence="3">J domain-containing protein</fullName>
    </recommendedName>
</protein>
<dbReference type="AlphaFoldDB" id="A0AAD2FI77"/>